<feature type="compositionally biased region" description="Low complexity" evidence="1">
    <location>
        <begin position="392"/>
        <end position="404"/>
    </location>
</feature>
<dbReference type="STRING" id="103827.A0A158RD07"/>
<dbReference type="SUPFAM" id="SSF50729">
    <property type="entry name" value="PH domain-like"/>
    <property type="match status" value="1"/>
</dbReference>
<dbReference type="OrthoDB" id="946068at2759"/>
<feature type="compositionally biased region" description="Polar residues" evidence="1">
    <location>
        <begin position="619"/>
        <end position="636"/>
    </location>
</feature>
<dbReference type="EMBL" id="UYYF01004836">
    <property type="protein sequence ID" value="VDN07252.1"/>
    <property type="molecule type" value="Genomic_DNA"/>
</dbReference>
<feature type="region of interest" description="Disordered" evidence="1">
    <location>
        <begin position="608"/>
        <end position="657"/>
    </location>
</feature>
<evidence type="ECO:0000313" key="4">
    <source>
        <dbReference type="Proteomes" id="UP000276776"/>
    </source>
</evidence>
<reference evidence="3 4" key="2">
    <citation type="submission" date="2018-11" db="EMBL/GenBank/DDBJ databases">
        <authorList>
            <consortium name="Pathogen Informatics"/>
        </authorList>
    </citation>
    <scope>NUCLEOTIDE SEQUENCE [LARGE SCALE GENOMIC DNA]</scope>
</reference>
<gene>
    <name evidence="3" type="ORF">TCLT_LOCUS9604</name>
</gene>
<dbReference type="Gene3D" id="2.30.29.30">
    <property type="entry name" value="Pleckstrin-homology domain (PH domain)/Phosphotyrosine-binding domain (PTB)"/>
    <property type="match status" value="2"/>
</dbReference>
<protein>
    <submittedName>
        <fullName evidence="5">PH domain-containing protein</fullName>
    </submittedName>
</protein>
<evidence type="ECO:0000256" key="1">
    <source>
        <dbReference type="SAM" id="MobiDB-lite"/>
    </source>
</evidence>
<feature type="region of interest" description="Disordered" evidence="1">
    <location>
        <begin position="367"/>
        <end position="409"/>
    </location>
</feature>
<organism evidence="5">
    <name type="scientific">Thelazia callipaeda</name>
    <name type="common">Oriental eyeworm</name>
    <name type="synonym">Parasitic nematode</name>
    <dbReference type="NCBI Taxonomy" id="103827"/>
    <lineage>
        <taxon>Eukaryota</taxon>
        <taxon>Metazoa</taxon>
        <taxon>Ecdysozoa</taxon>
        <taxon>Nematoda</taxon>
        <taxon>Chromadorea</taxon>
        <taxon>Rhabditida</taxon>
        <taxon>Spirurina</taxon>
        <taxon>Spiruromorpha</taxon>
        <taxon>Thelazioidea</taxon>
        <taxon>Thelaziidae</taxon>
        <taxon>Thelazia</taxon>
    </lineage>
</organism>
<feature type="compositionally biased region" description="Low complexity" evidence="1">
    <location>
        <begin position="367"/>
        <end position="378"/>
    </location>
</feature>
<keyword evidence="4" id="KW-1185">Reference proteome</keyword>
<evidence type="ECO:0000259" key="2">
    <source>
        <dbReference type="PROSITE" id="PS50003"/>
    </source>
</evidence>
<dbReference type="InterPro" id="IPR011993">
    <property type="entry name" value="PH-like_dom_sf"/>
</dbReference>
<feature type="region of interest" description="Disordered" evidence="1">
    <location>
        <begin position="433"/>
        <end position="465"/>
    </location>
</feature>
<reference evidence="5" key="1">
    <citation type="submission" date="2016-04" db="UniProtKB">
        <authorList>
            <consortium name="WormBaseParasite"/>
        </authorList>
    </citation>
    <scope>IDENTIFICATION</scope>
</reference>
<accession>A0A158RD07</accession>
<evidence type="ECO:0000313" key="3">
    <source>
        <dbReference type="EMBL" id="VDN07252.1"/>
    </source>
</evidence>
<dbReference type="PROSITE" id="PS50003">
    <property type="entry name" value="PH_DOMAIN"/>
    <property type="match status" value="1"/>
</dbReference>
<evidence type="ECO:0000313" key="5">
    <source>
        <dbReference type="WBParaSite" id="TCLT_0000961501-mRNA-1"/>
    </source>
</evidence>
<dbReference type="WBParaSite" id="TCLT_0000961501-mRNA-1">
    <property type="protein sequence ID" value="TCLT_0000961501-mRNA-1"/>
    <property type="gene ID" value="TCLT_0000961501"/>
</dbReference>
<feature type="region of interest" description="Disordered" evidence="1">
    <location>
        <begin position="871"/>
        <end position="990"/>
    </location>
</feature>
<feature type="compositionally biased region" description="Basic and acidic residues" evidence="1">
    <location>
        <begin position="952"/>
        <end position="985"/>
    </location>
</feature>
<sequence length="1004" mass="111453">MSSVEKKRASSSIEEETGVVRSGYITAALAPAKTKKTYYAVLGHRALELHESEKKAQKKNRHPRYLIDLSTCFNINRHTISLCLQYDGRLKYCVAVMTPDETLFLRAETDALSDEWFETLISTATLARALHLGRPVLSKEFFEYVWDITIVENLKLRKPVKPVEEIVNICSKNPSLIGPHRLCFYHHTIIVCRRGIEPASADNLPKSGIPPFKTTDYIEFPRQYMASFGCQERYFFMVMGRSSPSGACELWALCECEEVAADVHRKLNKIIEDECEKKRKMSYGALLYPSSYNAHRERLHTHTGVRRAGTVTAKKSTPDELMLKERRAQLRDYKWAAKSIQETLQEGSLSPNVPSIVWFDANSSRNRSLRNSRSVQNSMGGRVDRTRSFDTKIVVPSSPPSSSEAKNEKSSEVCYPLELSLDNLKQLKISQHRSSITSSSAAEETEDSGSTLRIETEETSYPTEPNVEDHITKEASPVLQRQCASCMESHKAIPVTNKQIDCDDHVERASLSATGSTSTNDDFLQTTPGEMSEGASVDNLEYAPMDMSSWSSGSASHLGLSLGEPQFNLEEVRSYVSDSSDSCYSSIAANGAPRAYSFGASHISQQWSGHLGKKPVHPDNSSPARDSKRCSATLSQGEDLCHRNKSSPSTSISQDDARKRAFSLGSSKSWFQKPFRKLSRDFISRAHRSSNTSQASSVSTTGLSLIHSPNSCFLPVTSQCFVASDQNATSHDFLSDNEGIVVISVNIVLFVTMAAFGTWEKMYMTSSFRSESIESTLSAPYSKRFVSNDHTGDHMPVDFGCAILSFGKSASSSLHSADSPSRSRTSSFGCGQRYYGVRDSGDAVIHTQEKGNESPSISTLRRLYERCREHCNSSVSVPNESDEDDDYVGRDPAETSSSDLHNSPKSGYEGQLTANGYSDSRNSQVFETIQESLSGRSSPASSKDIESAGSHNEWKVRSKVNLRAEKEFSEKETIRDNNNEKKQSESIDLISDSDYVHMDVSLIS</sequence>
<dbReference type="OMA" id="YAPMEMN"/>
<feature type="compositionally biased region" description="Polar residues" evidence="1">
    <location>
        <begin position="513"/>
        <end position="529"/>
    </location>
</feature>
<feature type="domain" description="PH" evidence="2">
    <location>
        <begin position="18"/>
        <end position="125"/>
    </location>
</feature>
<feature type="compositionally biased region" description="Polar residues" evidence="1">
    <location>
        <begin position="894"/>
        <end position="905"/>
    </location>
</feature>
<feature type="compositionally biased region" description="Polar residues" evidence="1">
    <location>
        <begin position="912"/>
        <end position="941"/>
    </location>
</feature>
<feature type="region of interest" description="Disordered" evidence="1">
    <location>
        <begin position="513"/>
        <end position="534"/>
    </location>
</feature>
<dbReference type="AlphaFoldDB" id="A0A158RD07"/>
<name>A0A158RD07_THECL</name>
<proteinExistence type="predicted"/>
<dbReference type="SMART" id="SM00233">
    <property type="entry name" value="PH"/>
    <property type="match status" value="1"/>
</dbReference>
<dbReference type="Proteomes" id="UP000276776">
    <property type="component" value="Unassembled WGS sequence"/>
</dbReference>
<dbReference type="InterPro" id="IPR001849">
    <property type="entry name" value="PH_domain"/>
</dbReference>